<evidence type="ECO:0000313" key="1">
    <source>
        <dbReference type="EMBL" id="AIT75033.1"/>
    </source>
</evidence>
<proteinExistence type="predicted"/>
<name>A0A097J773_BPT4</name>
<accession>A0A097J773</accession>
<gene>
    <name evidence="1" type="ORF">RB55_p121</name>
</gene>
<organism evidence="1 2">
    <name type="scientific">Enterobacteria phage RB55</name>
    <dbReference type="NCBI Taxonomy" id="697289"/>
    <lineage>
        <taxon>Viruses</taxon>
        <taxon>Duplodnaviria</taxon>
        <taxon>Heunggongvirae</taxon>
        <taxon>Uroviricota</taxon>
        <taxon>Caudoviricetes</taxon>
        <taxon>Pantevenvirales</taxon>
        <taxon>Straboviridae</taxon>
        <taxon>Tevenvirinae</taxon>
        <taxon>Tequatrovirus</taxon>
        <taxon>Enterobacteria phage T4</taxon>
    </lineage>
</organism>
<reference evidence="1 2" key="1">
    <citation type="submission" date="2014-09" db="EMBL/GenBank/DDBJ databases">
        <title>Complete Genome Sequences of T4-like Bacteriophages RB3, RB5, RB6, RB7, RB9, RB10, RB27, RB33, RB55, RB59, and RB68.</title>
        <authorList>
            <person name="Yaung S.J."/>
            <person name="Esvelt K.M."/>
            <person name="Church G.M."/>
        </authorList>
    </citation>
    <scope>NUCLEOTIDE SEQUENCE [LARGE SCALE GENOMIC DNA]</scope>
</reference>
<dbReference type="Proteomes" id="UP000029930">
    <property type="component" value="Segment"/>
</dbReference>
<sequence>MRDSRQPVIRSSPSAVMGKYRNGQFMRHGMAQTYREEMRTFLTGPYLSLMNAFTHHSDARVEEICKNEYIPPFEDLLKQYCTLRLDGGRQSGKSIAVTNFAANWLYDGGTVIVLSNTSAYAKISANNIKKEFSRYSNDDIRFRLFTDSVRSFIGNKGSKFRGLKLSRILYIIDEPVKSPDMDKIYSVHIDTVHYCCNSKCCIGGITRPQFFVIGMQ</sequence>
<dbReference type="EMBL" id="KM607002">
    <property type="protein sequence ID" value="AIT75033.1"/>
    <property type="molecule type" value="Genomic_DNA"/>
</dbReference>
<evidence type="ECO:0000313" key="2">
    <source>
        <dbReference type="Proteomes" id="UP000029930"/>
    </source>
</evidence>
<protein>
    <submittedName>
        <fullName evidence="1">Uncharacterized protein</fullName>
    </submittedName>
</protein>